<organism evidence="1 2">
    <name type="scientific">Panagrolaimus sp. ES5</name>
    <dbReference type="NCBI Taxonomy" id="591445"/>
    <lineage>
        <taxon>Eukaryota</taxon>
        <taxon>Metazoa</taxon>
        <taxon>Ecdysozoa</taxon>
        <taxon>Nematoda</taxon>
        <taxon>Chromadorea</taxon>
        <taxon>Rhabditida</taxon>
        <taxon>Tylenchina</taxon>
        <taxon>Panagrolaimomorpha</taxon>
        <taxon>Panagrolaimoidea</taxon>
        <taxon>Panagrolaimidae</taxon>
        <taxon>Panagrolaimus</taxon>
    </lineage>
</organism>
<dbReference type="WBParaSite" id="ES5_v2.g470.t1">
    <property type="protein sequence ID" value="ES5_v2.g470.t1"/>
    <property type="gene ID" value="ES5_v2.g470"/>
</dbReference>
<dbReference type="Proteomes" id="UP000887579">
    <property type="component" value="Unplaced"/>
</dbReference>
<evidence type="ECO:0000313" key="1">
    <source>
        <dbReference type="Proteomes" id="UP000887579"/>
    </source>
</evidence>
<accession>A0AC34GNE9</accession>
<protein>
    <submittedName>
        <fullName evidence="2">Uncharacterized protein</fullName>
    </submittedName>
</protein>
<sequence length="96" mass="11305">MFKKKHKQSNRDASSEKKKKTSMEYATILAEIAVLNNEGIIYFFKTIERKCKRLEDILRSADESKTNMTKKLSNMLMCIKYLYECVSCLYEVFRTG</sequence>
<evidence type="ECO:0000313" key="2">
    <source>
        <dbReference type="WBParaSite" id="ES5_v2.g470.t1"/>
    </source>
</evidence>
<proteinExistence type="predicted"/>
<reference evidence="2" key="1">
    <citation type="submission" date="2022-11" db="UniProtKB">
        <authorList>
            <consortium name="WormBaseParasite"/>
        </authorList>
    </citation>
    <scope>IDENTIFICATION</scope>
</reference>
<name>A0AC34GNE9_9BILA</name>